<dbReference type="InterPro" id="IPR013783">
    <property type="entry name" value="Ig-like_fold"/>
</dbReference>
<name>I0K1Q8_9BACT</name>
<organism evidence="1 2">
    <name type="scientific">Fibrella aestuarina BUZ 2</name>
    <dbReference type="NCBI Taxonomy" id="1166018"/>
    <lineage>
        <taxon>Bacteria</taxon>
        <taxon>Pseudomonadati</taxon>
        <taxon>Bacteroidota</taxon>
        <taxon>Cytophagia</taxon>
        <taxon>Cytophagales</taxon>
        <taxon>Spirosomataceae</taxon>
        <taxon>Fibrella</taxon>
    </lineage>
</organism>
<dbReference type="InterPro" id="IPR026341">
    <property type="entry name" value="T9SS_type_B"/>
</dbReference>
<dbReference type="OrthoDB" id="1521709at2"/>
<protein>
    <recommendedName>
        <fullName evidence="3">Ig-like domain-containing protein</fullName>
    </recommendedName>
</protein>
<keyword evidence="2" id="KW-1185">Reference proteome</keyword>
<dbReference type="RefSeq" id="WP_015329161.1">
    <property type="nucleotide sequence ID" value="NC_020054.1"/>
</dbReference>
<dbReference type="AlphaFoldDB" id="I0K1Q8"/>
<evidence type="ECO:0008006" key="3">
    <source>
        <dbReference type="Google" id="ProtNLM"/>
    </source>
</evidence>
<dbReference type="InterPro" id="IPR036179">
    <property type="entry name" value="Ig-like_dom_sf"/>
</dbReference>
<dbReference type="Pfam" id="PF13585">
    <property type="entry name" value="CHU_C"/>
    <property type="match status" value="1"/>
</dbReference>
<dbReference type="Proteomes" id="UP000011058">
    <property type="component" value="Chromosome"/>
</dbReference>
<dbReference type="NCBIfam" id="TIGR04131">
    <property type="entry name" value="Bac_Flav_CTERM"/>
    <property type="match status" value="1"/>
</dbReference>
<dbReference type="STRING" id="1166018.FAES_0047"/>
<dbReference type="Gene3D" id="2.60.40.10">
    <property type="entry name" value="Immunoglobulins"/>
    <property type="match status" value="1"/>
</dbReference>
<proteinExistence type="predicted"/>
<evidence type="ECO:0000313" key="2">
    <source>
        <dbReference type="Proteomes" id="UP000011058"/>
    </source>
</evidence>
<dbReference type="PATRIC" id="fig|1166018.3.peg.48"/>
<dbReference type="SUPFAM" id="SSF48726">
    <property type="entry name" value="Immunoglobulin"/>
    <property type="match status" value="1"/>
</dbReference>
<sequence length="448" mass="48319">MTQRIRYVLLGLMVSGLLLVAGLVRAETPAVPKAITSLSCSTTLGIAVVDNAALCAGKPVTLKALVPGLPFGNWYWTLNGRKLGYDQQTFLNVETAGVYSLGGDWERDICFTGPKALTLTLSGAESRTITLQPTSATVCEGESVTLTADAGTYTGYNWTRNGTNVPNSQNRSVLVVKEPGTYTLGGIASTCISVENQPVVQINPLPTASIEPSSLTFCEGEVAQINVQTDTDNAIRWLRDGVDLGAVRSLTANTTATFSLTATRPGGCYKTVNYIFAPTINPLPMFRLATVPPGDLPPGVSASNAPENPAYRYRWTPTEGVSDPTIARPVFSPLRSTLYTLQITSEAGCPYADTLFVPVRYRIHFPTAFSPNGDGQNDTWAPVNWTEYPDAELWIFTRSGELVFSTKAGQAAFDGQLNGEPLPSGAYAYRLNLPSRQAEWRGTLWLVR</sequence>
<reference evidence="1 2" key="1">
    <citation type="journal article" date="2012" name="J. Bacteriol.">
        <title>Genome Sequence of Fibrella aestuarina BUZ 2T, a Filamentous Marine Bacterium.</title>
        <authorList>
            <person name="Filippini M."/>
            <person name="Qi W."/>
            <person name="Blom J."/>
            <person name="Goesmann A."/>
            <person name="Smits T.H."/>
            <person name="Bagheri H.C."/>
        </authorList>
    </citation>
    <scope>NUCLEOTIDE SEQUENCE [LARGE SCALE GENOMIC DNA]</scope>
    <source>
        <strain evidence="2">BUZ 2T</strain>
    </source>
</reference>
<evidence type="ECO:0000313" key="1">
    <source>
        <dbReference type="EMBL" id="CCG98061.1"/>
    </source>
</evidence>
<dbReference type="HOGENOM" id="CLU_610779_0_0_10"/>
<dbReference type="EMBL" id="HE796683">
    <property type="protein sequence ID" value="CCG98061.1"/>
    <property type="molecule type" value="Genomic_DNA"/>
</dbReference>
<dbReference type="eggNOG" id="COG3291">
    <property type="taxonomic scope" value="Bacteria"/>
</dbReference>
<dbReference type="KEGG" id="fae:FAES_0047"/>
<gene>
    <name evidence="1" type="ORF">FAES_0047</name>
</gene>
<accession>I0K1Q8</accession>